<dbReference type="GO" id="GO:0000977">
    <property type="term" value="F:RNA polymerase II transcription regulatory region sequence-specific DNA binding"/>
    <property type="evidence" value="ECO:0007669"/>
    <property type="project" value="TreeGrafter"/>
</dbReference>
<dbReference type="AlphaFoldDB" id="A0A9Q0E5Y5"/>
<evidence type="ECO:0000256" key="11">
    <source>
        <dbReference type="SAM" id="MobiDB-lite"/>
    </source>
</evidence>
<dbReference type="SMART" id="SM00355">
    <property type="entry name" value="ZnF_C2H2"/>
    <property type="match status" value="3"/>
</dbReference>
<comment type="caution">
    <text evidence="13">The sequence shown here is derived from an EMBL/GenBank/DDBJ whole genome shotgun (WGS) entry which is preliminary data.</text>
</comment>
<organism evidence="13 14">
    <name type="scientific">Muraenolepis orangiensis</name>
    <name type="common">Patagonian moray cod</name>
    <dbReference type="NCBI Taxonomy" id="630683"/>
    <lineage>
        <taxon>Eukaryota</taxon>
        <taxon>Metazoa</taxon>
        <taxon>Chordata</taxon>
        <taxon>Craniata</taxon>
        <taxon>Vertebrata</taxon>
        <taxon>Euteleostomi</taxon>
        <taxon>Actinopterygii</taxon>
        <taxon>Neopterygii</taxon>
        <taxon>Teleostei</taxon>
        <taxon>Neoteleostei</taxon>
        <taxon>Acanthomorphata</taxon>
        <taxon>Zeiogadaria</taxon>
        <taxon>Gadariae</taxon>
        <taxon>Gadiformes</taxon>
        <taxon>Muraenolepidoidei</taxon>
        <taxon>Muraenolepididae</taxon>
        <taxon>Muraenolepis</taxon>
    </lineage>
</organism>
<dbReference type="FunFam" id="3.30.160.60:FF:000060">
    <property type="entry name" value="zinc finger protein 436"/>
    <property type="match status" value="1"/>
</dbReference>
<dbReference type="InterPro" id="IPR036236">
    <property type="entry name" value="Znf_C2H2_sf"/>
</dbReference>
<keyword evidence="14" id="KW-1185">Reference proteome</keyword>
<keyword evidence="6" id="KW-0805">Transcription regulation</keyword>
<dbReference type="FunFam" id="3.30.160.60:FF:000100">
    <property type="entry name" value="Zinc finger 45-like"/>
    <property type="match status" value="1"/>
</dbReference>
<dbReference type="Pfam" id="PF00096">
    <property type="entry name" value="zf-C2H2"/>
    <property type="match status" value="3"/>
</dbReference>
<accession>A0A9Q0E5Y5</accession>
<name>A0A9Q0E5Y5_9TELE</name>
<feature type="compositionally biased region" description="Gly residues" evidence="11">
    <location>
        <begin position="118"/>
        <end position="127"/>
    </location>
</feature>
<evidence type="ECO:0000256" key="3">
    <source>
        <dbReference type="ARBA" id="ARBA00022737"/>
    </source>
</evidence>
<dbReference type="OrthoDB" id="654211at2759"/>
<dbReference type="GO" id="GO:0008270">
    <property type="term" value="F:zinc ion binding"/>
    <property type="evidence" value="ECO:0007669"/>
    <property type="project" value="UniProtKB-KW"/>
</dbReference>
<comment type="subcellular location">
    <subcellularLocation>
        <location evidence="1">Nucleus</location>
    </subcellularLocation>
</comment>
<dbReference type="PANTHER" id="PTHR14196:SF12">
    <property type="entry name" value="ZINC FINGER PROTEIN 208-LIKE"/>
    <property type="match status" value="1"/>
</dbReference>
<evidence type="ECO:0000256" key="9">
    <source>
        <dbReference type="ARBA" id="ARBA00023242"/>
    </source>
</evidence>
<evidence type="ECO:0000256" key="7">
    <source>
        <dbReference type="ARBA" id="ARBA00023125"/>
    </source>
</evidence>
<dbReference type="GO" id="GO:0005634">
    <property type="term" value="C:nucleus"/>
    <property type="evidence" value="ECO:0007669"/>
    <property type="project" value="UniProtKB-SubCell"/>
</dbReference>
<keyword evidence="3" id="KW-0677">Repeat</keyword>
<dbReference type="InterPro" id="IPR013087">
    <property type="entry name" value="Znf_C2H2_type"/>
</dbReference>
<reference evidence="13" key="1">
    <citation type="submission" date="2022-07" db="EMBL/GenBank/DDBJ databases">
        <title>Chromosome-level genome of Muraenolepis orangiensis.</title>
        <authorList>
            <person name="Kim J."/>
        </authorList>
    </citation>
    <scope>NUCLEOTIDE SEQUENCE</scope>
    <source>
        <strain evidence="13">KU_S4_2022</strain>
        <tissue evidence="13">Muscle</tissue>
    </source>
</reference>
<keyword evidence="9" id="KW-0539">Nucleus</keyword>
<feature type="domain" description="C2H2-type" evidence="12">
    <location>
        <begin position="321"/>
        <end position="348"/>
    </location>
</feature>
<dbReference type="PROSITE" id="PS00028">
    <property type="entry name" value="ZINC_FINGER_C2H2_1"/>
    <property type="match status" value="3"/>
</dbReference>
<evidence type="ECO:0000256" key="5">
    <source>
        <dbReference type="ARBA" id="ARBA00022833"/>
    </source>
</evidence>
<keyword evidence="8" id="KW-0804">Transcription</keyword>
<evidence type="ECO:0000259" key="12">
    <source>
        <dbReference type="PROSITE" id="PS50157"/>
    </source>
</evidence>
<feature type="domain" description="C2H2-type" evidence="12">
    <location>
        <begin position="377"/>
        <end position="404"/>
    </location>
</feature>
<evidence type="ECO:0000313" key="13">
    <source>
        <dbReference type="EMBL" id="KAJ3601627.1"/>
    </source>
</evidence>
<dbReference type="FunFam" id="3.30.160.60:FF:002169">
    <property type="entry name" value="Zgc:174573"/>
    <property type="match status" value="1"/>
</dbReference>
<protein>
    <recommendedName>
        <fullName evidence="12">C2H2-type domain-containing protein</fullName>
    </recommendedName>
</protein>
<evidence type="ECO:0000256" key="4">
    <source>
        <dbReference type="ARBA" id="ARBA00022771"/>
    </source>
</evidence>
<dbReference type="InterPro" id="IPR050717">
    <property type="entry name" value="C2H2-ZF_Transcription_Reg"/>
</dbReference>
<keyword evidence="2" id="KW-0479">Metal-binding</keyword>
<feature type="region of interest" description="Disordered" evidence="11">
    <location>
        <begin position="113"/>
        <end position="147"/>
    </location>
</feature>
<dbReference type="FunFam" id="3.30.160.60:FF:002716">
    <property type="entry name" value="Zinc finger protein 212"/>
    <property type="match status" value="1"/>
</dbReference>
<evidence type="ECO:0000256" key="2">
    <source>
        <dbReference type="ARBA" id="ARBA00022723"/>
    </source>
</evidence>
<dbReference type="PROSITE" id="PS50157">
    <property type="entry name" value="ZINC_FINGER_C2H2_2"/>
    <property type="match status" value="3"/>
</dbReference>
<dbReference type="Proteomes" id="UP001148018">
    <property type="component" value="Unassembled WGS sequence"/>
</dbReference>
<dbReference type="GO" id="GO:0000981">
    <property type="term" value="F:DNA-binding transcription factor activity, RNA polymerase II-specific"/>
    <property type="evidence" value="ECO:0007669"/>
    <property type="project" value="TreeGrafter"/>
</dbReference>
<dbReference type="EMBL" id="JANIIK010000047">
    <property type="protein sequence ID" value="KAJ3601627.1"/>
    <property type="molecule type" value="Genomic_DNA"/>
</dbReference>
<evidence type="ECO:0000256" key="1">
    <source>
        <dbReference type="ARBA" id="ARBA00004123"/>
    </source>
</evidence>
<dbReference type="SUPFAM" id="SSF57667">
    <property type="entry name" value="beta-beta-alpha zinc fingers"/>
    <property type="match status" value="2"/>
</dbReference>
<dbReference type="PANTHER" id="PTHR14196">
    <property type="entry name" value="ODD-SKIPPED - RELATED"/>
    <property type="match status" value="1"/>
</dbReference>
<dbReference type="Gene3D" id="3.30.160.60">
    <property type="entry name" value="Classic Zinc Finger"/>
    <property type="match status" value="4"/>
</dbReference>
<evidence type="ECO:0000256" key="6">
    <source>
        <dbReference type="ARBA" id="ARBA00023015"/>
    </source>
</evidence>
<feature type="domain" description="C2H2-type" evidence="12">
    <location>
        <begin position="349"/>
        <end position="376"/>
    </location>
</feature>
<keyword evidence="7" id="KW-0238">DNA-binding</keyword>
<gene>
    <name evidence="13" type="ORF">NHX12_032595</name>
</gene>
<evidence type="ECO:0000256" key="10">
    <source>
        <dbReference type="PROSITE-ProRule" id="PRU00042"/>
    </source>
</evidence>
<proteinExistence type="predicted"/>
<keyword evidence="4 10" id="KW-0863">Zinc-finger</keyword>
<evidence type="ECO:0000256" key="8">
    <source>
        <dbReference type="ARBA" id="ARBA00023163"/>
    </source>
</evidence>
<sequence>MMMMMSSCDTASSRRSFRSSLASILEQLTSAALLEVGRLADDCSAALHTENDALKKRCYSLEVQLRAARGTQHHQNHQNHQNQNQHHYPDTDTTTTPAAVVVAAAVTTATADNLHHQSGGGGGGASGVGPVDKCAQQGQQQHPPTIEGIFGKDWCSDLWREERVATERKERTEASSATREVVLVPQAINLIDSDPDLIFVKEEAYDDQPIGQQMRARDHRKSGPAFEEGSLHRTVANELRLQPRDLHNFPMSANSQTQQQGAQPLIEHLIEDSGLSTFVDNANPSQVTGRYSDCMNHGHGNANASKQSANEQRVRKPLKTFECLFCGKIFNYLSSLKVHIRRHSGEKPFSCPVCGKRFAQKTYLKLHQRVHSGEKPYSCQQCGKSFSQKSSLNIHSRTHTGEKPYSCVDCGKSYAYKRQEPFICDTEPL</sequence>
<keyword evidence="5" id="KW-0862">Zinc</keyword>
<evidence type="ECO:0000313" key="14">
    <source>
        <dbReference type="Proteomes" id="UP001148018"/>
    </source>
</evidence>